<dbReference type="InterPro" id="IPR051872">
    <property type="entry name" value="Cytochrome_b5/Flavoprotein_Rdt"/>
</dbReference>
<sequence>MKKLKQIKEMSKQPTNGKNHSAWLTSEVSLQEIKSYTRQEVKKHKDDNWVIYKNKVYDLTPYMKHHPGGQETILPYLGKDITRTVKSVHGWVNVEKLVKKCHIGNITLTLNIENIEKTSKDEKSKPLTPSRLRFQEFEN</sequence>
<comment type="similarity">
    <text evidence="4">Belongs to the cytochrome b5 family.</text>
</comment>
<protein>
    <submittedName>
        <fullName evidence="7">Flavohemoprotein b5 b5r</fullName>
    </submittedName>
</protein>
<dbReference type="Proteomes" id="UP001150062">
    <property type="component" value="Unassembled WGS sequence"/>
</dbReference>
<dbReference type="Gene3D" id="3.10.120.10">
    <property type="entry name" value="Cytochrome b5-like heme/steroid binding domain"/>
    <property type="match status" value="1"/>
</dbReference>
<evidence type="ECO:0000256" key="1">
    <source>
        <dbReference type="ARBA" id="ARBA00022617"/>
    </source>
</evidence>
<dbReference type="PROSITE" id="PS50255">
    <property type="entry name" value="CYTOCHROME_B5_2"/>
    <property type="match status" value="1"/>
</dbReference>
<evidence type="ECO:0000313" key="8">
    <source>
        <dbReference type="Proteomes" id="UP001150062"/>
    </source>
</evidence>
<keyword evidence="2 4" id="KW-0479">Metal-binding</keyword>
<evidence type="ECO:0000256" key="3">
    <source>
        <dbReference type="ARBA" id="ARBA00023004"/>
    </source>
</evidence>
<evidence type="ECO:0000256" key="5">
    <source>
        <dbReference type="SAM" id="MobiDB-lite"/>
    </source>
</evidence>
<feature type="compositionally biased region" description="Polar residues" evidence="5">
    <location>
        <begin position="12"/>
        <end position="21"/>
    </location>
</feature>
<dbReference type="PRINTS" id="PR00363">
    <property type="entry name" value="CYTOCHROMEB5"/>
</dbReference>
<feature type="domain" description="Cytochrome b5 heme-binding" evidence="6">
    <location>
        <begin position="25"/>
        <end position="107"/>
    </location>
</feature>
<gene>
    <name evidence="7" type="ORF">M0813_07935</name>
</gene>
<keyword evidence="8" id="KW-1185">Reference proteome</keyword>
<evidence type="ECO:0000256" key="2">
    <source>
        <dbReference type="ARBA" id="ARBA00022723"/>
    </source>
</evidence>
<keyword evidence="3 4" id="KW-0408">Iron</keyword>
<dbReference type="SUPFAM" id="SSF55856">
    <property type="entry name" value="Cytochrome b5-like heme/steroid binding domain"/>
    <property type="match status" value="1"/>
</dbReference>
<proteinExistence type="inferred from homology"/>
<feature type="region of interest" description="Disordered" evidence="5">
    <location>
        <begin position="1"/>
        <end position="21"/>
    </location>
</feature>
<dbReference type="SMART" id="SM01117">
    <property type="entry name" value="Cyt-b5"/>
    <property type="match status" value="1"/>
</dbReference>
<dbReference type="EMBL" id="JAOAOG010000322">
    <property type="protein sequence ID" value="KAJ6229317.1"/>
    <property type="molecule type" value="Genomic_DNA"/>
</dbReference>
<name>A0ABQ8X9H6_9EUKA</name>
<feature type="compositionally biased region" description="Basic and acidic residues" evidence="5">
    <location>
        <begin position="1"/>
        <end position="11"/>
    </location>
</feature>
<dbReference type="PROSITE" id="PS00191">
    <property type="entry name" value="CYTOCHROME_B5_1"/>
    <property type="match status" value="1"/>
</dbReference>
<dbReference type="InterPro" id="IPR018506">
    <property type="entry name" value="Cyt_B5_heme-BS"/>
</dbReference>
<dbReference type="InterPro" id="IPR036400">
    <property type="entry name" value="Cyt_B5-like_heme/steroid_sf"/>
</dbReference>
<dbReference type="Pfam" id="PF00173">
    <property type="entry name" value="Cyt-b5"/>
    <property type="match status" value="1"/>
</dbReference>
<dbReference type="InterPro" id="IPR001199">
    <property type="entry name" value="Cyt_B5-like_heme/steroid-bd"/>
</dbReference>
<keyword evidence="1 4" id="KW-0349">Heme</keyword>
<dbReference type="PANTHER" id="PTHR46237:SF1">
    <property type="entry name" value="CYTOCHROME B5 REDUCTASE 4"/>
    <property type="match status" value="1"/>
</dbReference>
<evidence type="ECO:0000259" key="6">
    <source>
        <dbReference type="PROSITE" id="PS50255"/>
    </source>
</evidence>
<organism evidence="7 8">
    <name type="scientific">Anaeramoeba flamelloides</name>
    <dbReference type="NCBI Taxonomy" id="1746091"/>
    <lineage>
        <taxon>Eukaryota</taxon>
        <taxon>Metamonada</taxon>
        <taxon>Anaeramoebidae</taxon>
        <taxon>Anaeramoeba</taxon>
    </lineage>
</organism>
<accession>A0ABQ8X9H6</accession>
<reference evidence="7" key="1">
    <citation type="submission" date="2022-08" db="EMBL/GenBank/DDBJ databases">
        <title>Novel sulfate-reducing endosymbionts in the free-living metamonad Anaeramoeba.</title>
        <authorList>
            <person name="Jerlstrom-Hultqvist J."/>
            <person name="Cepicka I."/>
            <person name="Gallot-Lavallee L."/>
            <person name="Salas-Leiva D."/>
            <person name="Curtis B.A."/>
            <person name="Zahonova K."/>
            <person name="Pipaliya S."/>
            <person name="Dacks J."/>
            <person name="Roger A.J."/>
        </authorList>
    </citation>
    <scope>NUCLEOTIDE SEQUENCE</scope>
    <source>
        <strain evidence="7">Schooner1</strain>
    </source>
</reference>
<evidence type="ECO:0000256" key="4">
    <source>
        <dbReference type="RuleBase" id="RU362121"/>
    </source>
</evidence>
<evidence type="ECO:0000313" key="7">
    <source>
        <dbReference type="EMBL" id="KAJ6229317.1"/>
    </source>
</evidence>
<comment type="caution">
    <text evidence="7">The sequence shown here is derived from an EMBL/GenBank/DDBJ whole genome shotgun (WGS) entry which is preliminary data.</text>
</comment>
<dbReference type="PANTHER" id="PTHR46237">
    <property type="entry name" value="CYTOCHROME B5 REDUCTASE 4 FAMILY MEMBER"/>
    <property type="match status" value="1"/>
</dbReference>